<name>E8RMA4_ASTEC</name>
<gene>
    <name evidence="1" type="ordered locus">Astex_2197</name>
</gene>
<evidence type="ECO:0000313" key="1">
    <source>
        <dbReference type="EMBL" id="ADU13855.1"/>
    </source>
</evidence>
<organism evidence="1 2">
    <name type="scientific">Asticcacaulis excentricus (strain ATCC 15261 / DSM 4724 / KCTC 12464 / NCIMB 9791 / VKM B-1370 / CB 48)</name>
    <dbReference type="NCBI Taxonomy" id="573065"/>
    <lineage>
        <taxon>Bacteria</taxon>
        <taxon>Pseudomonadati</taxon>
        <taxon>Pseudomonadota</taxon>
        <taxon>Alphaproteobacteria</taxon>
        <taxon>Caulobacterales</taxon>
        <taxon>Caulobacteraceae</taxon>
        <taxon>Asticcacaulis</taxon>
    </lineage>
</organism>
<dbReference type="KEGG" id="aex:Astex_2197"/>
<evidence type="ECO:0000313" key="2">
    <source>
        <dbReference type="Proteomes" id="UP000001492"/>
    </source>
</evidence>
<dbReference type="Proteomes" id="UP000001492">
    <property type="component" value="Chromosome 1"/>
</dbReference>
<accession>E8RMA4</accession>
<dbReference type="STRING" id="573065.Astex_2197"/>
<keyword evidence="2" id="KW-1185">Reference proteome</keyword>
<sequence length="50" mass="5911">MGRYEVISGVERYRRKRKARPVFSGGLKSSKMPCFETRSMNFYGYAYAYD</sequence>
<dbReference type="EMBL" id="CP002395">
    <property type="protein sequence ID" value="ADU13855.1"/>
    <property type="molecule type" value="Genomic_DNA"/>
</dbReference>
<dbReference type="HOGENOM" id="CLU_3114113_0_0_5"/>
<reference evidence="2" key="1">
    <citation type="submission" date="2010-12" db="EMBL/GenBank/DDBJ databases">
        <title>Complete sequence of chromosome 1 of Asticcacaulis excentricus CB 48.</title>
        <authorList>
            <consortium name="US DOE Joint Genome Institute"/>
            <person name="Lucas S."/>
            <person name="Copeland A."/>
            <person name="Lapidus A."/>
            <person name="Cheng J.-F."/>
            <person name="Bruce D."/>
            <person name="Goodwin L."/>
            <person name="Pitluck S."/>
            <person name="Teshima H."/>
            <person name="Davenport K."/>
            <person name="Detter J.C."/>
            <person name="Han C."/>
            <person name="Tapia R."/>
            <person name="Land M."/>
            <person name="Hauser L."/>
            <person name="Jeffries C."/>
            <person name="Kyrpides N."/>
            <person name="Ivanova N."/>
            <person name="Ovchinnikova G."/>
            <person name="Brun Y.V."/>
            <person name="Woyke T."/>
        </authorList>
    </citation>
    <scope>NUCLEOTIDE SEQUENCE [LARGE SCALE GENOMIC DNA]</scope>
    <source>
        <strain evidence="2">ATCC 15261 / DSM 4724 / KCTC 12464 / NCIMB 9791 / VKM B-1370 / CB 48</strain>
    </source>
</reference>
<dbReference type="AlphaFoldDB" id="E8RMA4"/>
<proteinExistence type="predicted"/>
<protein>
    <submittedName>
        <fullName evidence="1">Uncharacterized protein</fullName>
    </submittedName>
</protein>